<organism evidence="2">
    <name type="scientific">Ixodes ricinus</name>
    <name type="common">Common tick</name>
    <name type="synonym">Acarus ricinus</name>
    <dbReference type="NCBI Taxonomy" id="34613"/>
    <lineage>
        <taxon>Eukaryota</taxon>
        <taxon>Metazoa</taxon>
        <taxon>Ecdysozoa</taxon>
        <taxon>Arthropoda</taxon>
        <taxon>Chelicerata</taxon>
        <taxon>Arachnida</taxon>
        <taxon>Acari</taxon>
        <taxon>Parasitiformes</taxon>
        <taxon>Ixodida</taxon>
        <taxon>Ixodoidea</taxon>
        <taxon>Ixodidae</taxon>
        <taxon>Ixodinae</taxon>
        <taxon>Ixodes</taxon>
    </lineage>
</organism>
<dbReference type="EMBL" id="GIFC01000420">
    <property type="protein sequence ID" value="MXU82503.1"/>
    <property type="molecule type" value="Transcribed_RNA"/>
</dbReference>
<sequence>MISRFTFSSRVLLSLWMVRCPSDTAATSSSSRKITLLVCSMMALASEAKKYSISLSSPGGPNSVVDAVR</sequence>
<feature type="signal peptide" evidence="1">
    <location>
        <begin position="1"/>
        <end position="26"/>
    </location>
</feature>
<reference evidence="2" key="1">
    <citation type="submission" date="2019-12" db="EMBL/GenBank/DDBJ databases">
        <title>An insight into the sialome of adult female Ixodes ricinus ticks feeding for 6 days.</title>
        <authorList>
            <person name="Perner J."/>
            <person name="Ribeiro J.M.C."/>
        </authorList>
    </citation>
    <scope>NUCLEOTIDE SEQUENCE</scope>
    <source>
        <strain evidence="2">Semi-engorged</strain>
        <tissue evidence="2">Salivary glands</tissue>
    </source>
</reference>
<name>A0A6B0U905_IXORI</name>
<evidence type="ECO:0000313" key="2">
    <source>
        <dbReference type="EMBL" id="MXU82503.1"/>
    </source>
</evidence>
<proteinExistence type="predicted"/>
<protein>
    <submittedName>
        <fullName evidence="2">Putative secreted protein</fullName>
    </submittedName>
</protein>
<keyword evidence="1" id="KW-0732">Signal</keyword>
<accession>A0A6B0U905</accession>
<evidence type="ECO:0000256" key="1">
    <source>
        <dbReference type="SAM" id="SignalP"/>
    </source>
</evidence>
<dbReference type="AlphaFoldDB" id="A0A6B0U905"/>
<feature type="chain" id="PRO_5025585206" evidence="1">
    <location>
        <begin position="27"/>
        <end position="69"/>
    </location>
</feature>